<dbReference type="CDD" id="cd07247">
    <property type="entry name" value="SgaA_N_like"/>
    <property type="match status" value="1"/>
</dbReference>
<dbReference type="InterPro" id="IPR004360">
    <property type="entry name" value="Glyas_Fos-R_dOase_dom"/>
</dbReference>
<evidence type="ECO:0000313" key="2">
    <source>
        <dbReference type="EMBL" id="GAA0443213.1"/>
    </source>
</evidence>
<dbReference type="InterPro" id="IPR029068">
    <property type="entry name" value="Glyas_Bleomycin-R_OHBP_Dase"/>
</dbReference>
<dbReference type="EMBL" id="BAAABY010000003">
    <property type="protein sequence ID" value="GAA0443213.1"/>
    <property type="molecule type" value="Genomic_DNA"/>
</dbReference>
<feature type="domain" description="VOC" evidence="1">
    <location>
        <begin position="131"/>
        <end position="249"/>
    </location>
</feature>
<dbReference type="Pfam" id="PF00903">
    <property type="entry name" value="Glyoxalase"/>
    <property type="match status" value="1"/>
</dbReference>
<proteinExistence type="predicted"/>
<reference evidence="2 3" key="1">
    <citation type="journal article" date="2019" name="Int. J. Syst. Evol. Microbiol.">
        <title>The Global Catalogue of Microorganisms (GCM) 10K type strain sequencing project: providing services to taxonomists for standard genome sequencing and annotation.</title>
        <authorList>
            <consortium name="The Broad Institute Genomics Platform"/>
            <consortium name="The Broad Institute Genome Sequencing Center for Infectious Disease"/>
            <person name="Wu L."/>
            <person name="Ma J."/>
        </authorList>
    </citation>
    <scope>NUCLEOTIDE SEQUENCE [LARGE SCALE GENOMIC DNA]</scope>
    <source>
        <strain evidence="2 3">JCM 4805</strain>
    </source>
</reference>
<name>A0ABN0ZCT9_9ACTN</name>
<protein>
    <submittedName>
        <fullName evidence="2">VOC family protein</fullName>
    </submittedName>
</protein>
<dbReference type="PANTHER" id="PTHR33993">
    <property type="entry name" value="GLYOXALASE-RELATED"/>
    <property type="match status" value="1"/>
</dbReference>
<dbReference type="InterPro" id="IPR041581">
    <property type="entry name" value="Glyoxalase_6"/>
</dbReference>
<gene>
    <name evidence="2" type="ORF">GCM10010361_03940</name>
</gene>
<evidence type="ECO:0000259" key="1">
    <source>
        <dbReference type="PROSITE" id="PS51819"/>
    </source>
</evidence>
<evidence type="ECO:0000313" key="3">
    <source>
        <dbReference type="Proteomes" id="UP001500909"/>
    </source>
</evidence>
<keyword evidence="3" id="KW-1185">Reference proteome</keyword>
<dbReference type="Proteomes" id="UP001500909">
    <property type="component" value="Unassembled WGS sequence"/>
</dbReference>
<dbReference type="PROSITE" id="PS51819">
    <property type="entry name" value="VOC"/>
    <property type="match status" value="2"/>
</dbReference>
<dbReference type="SUPFAM" id="SSF54593">
    <property type="entry name" value="Glyoxalase/Bleomycin resistance protein/Dihydroxybiphenyl dioxygenase"/>
    <property type="match status" value="2"/>
</dbReference>
<dbReference type="Gene3D" id="3.10.180.10">
    <property type="entry name" value="2,3-Dihydroxybiphenyl 1,2-Dioxygenase, domain 1"/>
    <property type="match status" value="2"/>
</dbReference>
<comment type="caution">
    <text evidence="2">The sequence shown here is derived from an EMBL/GenBank/DDBJ whole genome shotgun (WGS) entry which is preliminary data.</text>
</comment>
<organism evidence="2 3">
    <name type="scientific">Streptomyces olivaceiscleroticus</name>
    <dbReference type="NCBI Taxonomy" id="68245"/>
    <lineage>
        <taxon>Bacteria</taxon>
        <taxon>Bacillati</taxon>
        <taxon>Actinomycetota</taxon>
        <taxon>Actinomycetes</taxon>
        <taxon>Kitasatosporales</taxon>
        <taxon>Streptomycetaceae</taxon>
        <taxon>Streptomyces</taxon>
    </lineage>
</organism>
<dbReference type="InterPro" id="IPR037523">
    <property type="entry name" value="VOC_core"/>
</dbReference>
<dbReference type="InterPro" id="IPR052164">
    <property type="entry name" value="Anthracycline_SecMetBiosynth"/>
</dbReference>
<dbReference type="PANTHER" id="PTHR33993:SF10">
    <property type="entry name" value="CONSERVED PROTEIN"/>
    <property type="match status" value="1"/>
</dbReference>
<accession>A0ABN0ZCT9</accession>
<feature type="domain" description="VOC" evidence="1">
    <location>
        <begin position="4"/>
        <end position="117"/>
    </location>
</feature>
<sequence>MEGAPCWADAMLPDLEAGKRFYGELFGWSYVGSDPEFGRYATALLDGRKVAGLMPKRDGRMPTVWGVYFASSDLAATVAGVREAGGQVITGVTPVGDLGAMMLGVDPGGAVFGAWQAGRHEGFEAQAEPGAYVWMGLSTRAPEAVDAFYGDVFGFEGVPDEPGATATFLPWRIAGQEREIGCRIVLDARAPAELPAHFTVFFLVEEMEAAVRTVVRQGGKVLSEPQGTPGGPLALVVDNQGAAFGLMAPK</sequence>
<dbReference type="Pfam" id="PF18029">
    <property type="entry name" value="Glyoxalase_6"/>
    <property type="match status" value="1"/>
</dbReference>